<dbReference type="InterPro" id="IPR000719">
    <property type="entry name" value="Prot_kinase_dom"/>
</dbReference>
<dbReference type="InterPro" id="IPR011009">
    <property type="entry name" value="Kinase-like_dom_sf"/>
</dbReference>
<dbReference type="PANTHER" id="PTHR48055">
    <property type="entry name" value="LEUCINE-RICH REPEAT RECEPTOR PROTEIN KINASE EMS1"/>
    <property type="match status" value="1"/>
</dbReference>
<gene>
    <name evidence="3" type="ORF">EZV62_002930</name>
</gene>
<proteinExistence type="predicted"/>
<dbReference type="AlphaFoldDB" id="A0A5C7IYP8"/>
<organism evidence="3 4">
    <name type="scientific">Acer yangbiense</name>
    <dbReference type="NCBI Taxonomy" id="1000413"/>
    <lineage>
        <taxon>Eukaryota</taxon>
        <taxon>Viridiplantae</taxon>
        <taxon>Streptophyta</taxon>
        <taxon>Embryophyta</taxon>
        <taxon>Tracheophyta</taxon>
        <taxon>Spermatophyta</taxon>
        <taxon>Magnoliopsida</taxon>
        <taxon>eudicotyledons</taxon>
        <taxon>Gunneridae</taxon>
        <taxon>Pentapetalae</taxon>
        <taxon>rosids</taxon>
        <taxon>malvids</taxon>
        <taxon>Sapindales</taxon>
        <taxon>Sapindaceae</taxon>
        <taxon>Hippocastanoideae</taxon>
        <taxon>Acereae</taxon>
        <taxon>Acer</taxon>
    </lineage>
</organism>
<dbReference type="InterPro" id="IPR051564">
    <property type="entry name" value="LRR_receptor-like_kinase"/>
</dbReference>
<dbReference type="GO" id="GO:0016020">
    <property type="term" value="C:membrane"/>
    <property type="evidence" value="ECO:0007669"/>
    <property type="project" value="TreeGrafter"/>
</dbReference>
<feature type="compositionally biased region" description="Basic and acidic residues" evidence="1">
    <location>
        <begin position="31"/>
        <end position="41"/>
    </location>
</feature>
<dbReference type="Gene3D" id="1.10.510.10">
    <property type="entry name" value="Transferase(Phosphotransferase) domain 1"/>
    <property type="match status" value="1"/>
</dbReference>
<dbReference type="GO" id="GO:0005524">
    <property type="term" value="F:ATP binding"/>
    <property type="evidence" value="ECO:0007669"/>
    <property type="project" value="InterPro"/>
</dbReference>
<dbReference type="InterPro" id="IPR008271">
    <property type="entry name" value="Ser/Thr_kinase_AS"/>
</dbReference>
<dbReference type="Proteomes" id="UP000323000">
    <property type="component" value="Chromosome 1"/>
</dbReference>
<reference evidence="4" key="1">
    <citation type="journal article" date="2019" name="Gigascience">
        <title>De novo genome assembly of the endangered Acer yangbiense, a plant species with extremely small populations endemic to Yunnan Province, China.</title>
        <authorList>
            <person name="Yang J."/>
            <person name="Wariss H.M."/>
            <person name="Tao L."/>
            <person name="Zhang R."/>
            <person name="Yun Q."/>
            <person name="Hollingsworth P."/>
            <person name="Dao Z."/>
            <person name="Luo G."/>
            <person name="Guo H."/>
            <person name="Ma Y."/>
            <person name="Sun W."/>
        </authorList>
    </citation>
    <scope>NUCLEOTIDE SEQUENCE [LARGE SCALE GENOMIC DNA]</scope>
    <source>
        <strain evidence="4">cv. Malutang</strain>
    </source>
</reference>
<dbReference type="PANTHER" id="PTHR48055:SF55">
    <property type="entry name" value="PROTEIN KINASE DOMAIN-CONTAINING PROTEIN"/>
    <property type="match status" value="1"/>
</dbReference>
<feature type="compositionally biased region" description="Polar residues" evidence="1">
    <location>
        <begin position="1"/>
        <end position="12"/>
    </location>
</feature>
<keyword evidence="4" id="KW-1185">Reference proteome</keyword>
<feature type="domain" description="Protein kinase" evidence="2">
    <location>
        <begin position="1"/>
        <end position="269"/>
    </location>
</feature>
<accession>A0A5C7IYP8</accession>
<evidence type="ECO:0000256" key="1">
    <source>
        <dbReference type="SAM" id="MobiDB-lite"/>
    </source>
</evidence>
<dbReference type="PROSITE" id="PS50011">
    <property type="entry name" value="PROTEIN_KINASE_DOM"/>
    <property type="match status" value="1"/>
</dbReference>
<dbReference type="PROSITE" id="PS00108">
    <property type="entry name" value="PROTEIN_KINASE_ST"/>
    <property type="match status" value="1"/>
</dbReference>
<dbReference type="OrthoDB" id="676979at2759"/>
<dbReference type="Pfam" id="PF00069">
    <property type="entry name" value="Pkinase"/>
    <property type="match status" value="1"/>
</dbReference>
<name>A0A5C7IYP8_9ROSI</name>
<evidence type="ECO:0000313" key="3">
    <source>
        <dbReference type="EMBL" id="TXG74351.1"/>
    </source>
</evidence>
<evidence type="ECO:0000313" key="4">
    <source>
        <dbReference type="Proteomes" id="UP000323000"/>
    </source>
</evidence>
<dbReference type="EMBL" id="VAHF01000001">
    <property type="protein sequence ID" value="TXG74351.1"/>
    <property type="molecule type" value="Genomic_DNA"/>
</dbReference>
<dbReference type="GO" id="GO:0004672">
    <property type="term" value="F:protein kinase activity"/>
    <property type="evidence" value="ECO:0007669"/>
    <property type="project" value="InterPro"/>
</dbReference>
<sequence>MADSKLASTSERNSTRTEAGFEVELQDDQNDQQHRDADLIDHTSNQPNDYLGDEEVYEEQDDLNNYQLVRDRERRDHRAPVRYGYADHRIGDELDLTQSVSLLKCDWVIINVASAIEYLHHHCQPPIVHGDLKPSNVLLDHDMVAHVGDFGLAKFLSNYPLSTESGTQSSSIGIKGTVGYVAPVFHHPRSDPLSLIKVQWLELFWARPVKLNLGNAKGLGPELLLSDDNYAFRSFDEGGGGDRILGSLGFGEAPNECVVHENIWVRVVK</sequence>
<dbReference type="SUPFAM" id="SSF56112">
    <property type="entry name" value="Protein kinase-like (PK-like)"/>
    <property type="match status" value="1"/>
</dbReference>
<feature type="region of interest" description="Disordered" evidence="1">
    <location>
        <begin position="1"/>
        <end position="50"/>
    </location>
</feature>
<protein>
    <recommendedName>
        <fullName evidence="2">Protein kinase domain-containing protein</fullName>
    </recommendedName>
</protein>
<evidence type="ECO:0000259" key="2">
    <source>
        <dbReference type="PROSITE" id="PS50011"/>
    </source>
</evidence>
<comment type="caution">
    <text evidence="3">The sequence shown here is derived from an EMBL/GenBank/DDBJ whole genome shotgun (WGS) entry which is preliminary data.</text>
</comment>